<comment type="caution">
    <text evidence="2">The sequence shown here is derived from an EMBL/GenBank/DDBJ whole genome shotgun (WGS) entry which is preliminary data.</text>
</comment>
<protein>
    <submittedName>
        <fullName evidence="2">Uncharacterized protein</fullName>
    </submittedName>
</protein>
<dbReference type="AlphaFoldDB" id="A0A934VB74"/>
<dbReference type="EMBL" id="JAENIK010000005">
    <property type="protein sequence ID" value="MBK1815109.1"/>
    <property type="molecule type" value="Genomic_DNA"/>
</dbReference>
<evidence type="ECO:0000313" key="2">
    <source>
        <dbReference type="EMBL" id="MBK1815109.1"/>
    </source>
</evidence>
<accession>A0A934VB74</accession>
<evidence type="ECO:0000256" key="1">
    <source>
        <dbReference type="SAM" id="SignalP"/>
    </source>
</evidence>
<reference evidence="2" key="1">
    <citation type="submission" date="2021-01" db="EMBL/GenBank/DDBJ databases">
        <title>Modified the classification status of verrucomicrobia.</title>
        <authorList>
            <person name="Feng X."/>
        </authorList>
    </citation>
    <scope>NUCLEOTIDE SEQUENCE</scope>
    <source>
        <strain evidence="2">JCM 18052</strain>
    </source>
</reference>
<keyword evidence="3" id="KW-1185">Reference proteome</keyword>
<keyword evidence="1" id="KW-0732">Signal</keyword>
<dbReference type="RefSeq" id="WP_200350079.1">
    <property type="nucleotide sequence ID" value="NZ_BAABHZ010000005.1"/>
</dbReference>
<organism evidence="2 3">
    <name type="scientific">Luteolibacter yonseiensis</name>
    <dbReference type="NCBI Taxonomy" id="1144680"/>
    <lineage>
        <taxon>Bacteria</taxon>
        <taxon>Pseudomonadati</taxon>
        <taxon>Verrucomicrobiota</taxon>
        <taxon>Verrucomicrobiia</taxon>
        <taxon>Verrucomicrobiales</taxon>
        <taxon>Verrucomicrobiaceae</taxon>
        <taxon>Luteolibacter</taxon>
    </lineage>
</organism>
<feature type="signal peptide" evidence="1">
    <location>
        <begin position="1"/>
        <end position="26"/>
    </location>
</feature>
<proteinExistence type="predicted"/>
<feature type="chain" id="PRO_5036790944" evidence="1">
    <location>
        <begin position="27"/>
        <end position="137"/>
    </location>
</feature>
<sequence>MKKTLKSLITCISLVFIAGSIPVVLAEKEADIKQKIKYAGIENPKERLYFCIEVLSDGTVKRGMILPQLQEIFDKKIEEIGDLEDGGKLYNLDFEKAPDLSKEYGLEYPSPFIGWYLRMEMDKYGKLERYHLSNLHK</sequence>
<evidence type="ECO:0000313" key="3">
    <source>
        <dbReference type="Proteomes" id="UP000600139"/>
    </source>
</evidence>
<name>A0A934VB74_9BACT</name>
<gene>
    <name evidence="2" type="ORF">JIN84_05770</name>
</gene>
<dbReference type="Proteomes" id="UP000600139">
    <property type="component" value="Unassembled WGS sequence"/>
</dbReference>